<dbReference type="EMBL" id="VIBQ01000012">
    <property type="protein sequence ID" value="KAB8342748.1"/>
    <property type="molecule type" value="Genomic_DNA"/>
</dbReference>
<dbReference type="InterPro" id="IPR050741">
    <property type="entry name" value="Acyl-CoA_dehydrogenase"/>
</dbReference>
<evidence type="ECO:0000259" key="7">
    <source>
        <dbReference type="Pfam" id="PF00441"/>
    </source>
</evidence>
<name>A0A5N6KS05_9ROSI</name>
<dbReference type="GO" id="GO:0005737">
    <property type="term" value="C:cytoplasm"/>
    <property type="evidence" value="ECO:0007669"/>
    <property type="project" value="TreeGrafter"/>
</dbReference>
<evidence type="ECO:0000256" key="2">
    <source>
        <dbReference type="ARBA" id="ARBA00009347"/>
    </source>
</evidence>
<accession>A0A5N6KS05</accession>
<evidence type="ECO:0000256" key="4">
    <source>
        <dbReference type="ARBA" id="ARBA00022827"/>
    </source>
</evidence>
<dbReference type="InterPro" id="IPR009075">
    <property type="entry name" value="AcylCo_DH/oxidase_C"/>
</dbReference>
<keyword evidence="11" id="KW-1185">Reference proteome</keyword>
<dbReference type="InterPro" id="IPR013786">
    <property type="entry name" value="AcylCoA_DH/ox_N"/>
</dbReference>
<dbReference type="InterPro" id="IPR046373">
    <property type="entry name" value="Acyl-CoA_Oxase/DH_mid-dom_sf"/>
</dbReference>
<feature type="compositionally biased region" description="Polar residues" evidence="6">
    <location>
        <begin position="1683"/>
        <end position="1692"/>
    </location>
</feature>
<keyword evidence="3" id="KW-0285">Flavoprotein</keyword>
<dbReference type="Gene3D" id="2.40.110.10">
    <property type="entry name" value="Butyryl-CoA Dehydrogenase, subunit A, domain 2"/>
    <property type="match status" value="1"/>
</dbReference>
<feature type="region of interest" description="Disordered" evidence="6">
    <location>
        <begin position="958"/>
        <end position="977"/>
    </location>
</feature>
<dbReference type="GO" id="GO:0050660">
    <property type="term" value="F:flavin adenine dinucleotide binding"/>
    <property type="evidence" value="ECO:0007669"/>
    <property type="project" value="InterPro"/>
</dbReference>
<feature type="compositionally biased region" description="Basic residues" evidence="6">
    <location>
        <begin position="721"/>
        <end position="735"/>
    </location>
</feature>
<feature type="region of interest" description="Disordered" evidence="6">
    <location>
        <begin position="808"/>
        <end position="828"/>
    </location>
</feature>
<comment type="cofactor">
    <cofactor evidence="1">
        <name>FAD</name>
        <dbReference type="ChEBI" id="CHEBI:57692"/>
    </cofactor>
</comment>
<feature type="domain" description="Acyl-CoA oxidase/dehydrogenase middle" evidence="8">
    <location>
        <begin position="172"/>
        <end position="267"/>
    </location>
</feature>
<sequence length="1983" mass="218694">MSHPKKEADITIGSSRAPEQRETFGLLAPWSEPAWYNALDSPYYNESHKKFRAYVRNYIDEHILPYAAEWEAAGEAPRDAALAYAQSGLAFADVPLAYRPANHRTIAGIPVENFDIFHMMIMTDEGARVQGGVMASLSGASVIGAPPIINFGTEAQKQQWLPKLFTWEVSFCLGITEPTGGSDVSNLRTTARKTPDGTHYIVNGHKKWITGAPWATHMTTAVRTGGPGMGGISLLVVPLDSPGVSRRKIHNSGQNAGGSSWVTLEDVRVPVENIVGRENYGFPIIMTNFNKERFIMSIGCNRHARVCLAEALQYSFDRETFGQPLAAHQIIRNKIVTLARYIESHWAWLEQIAYHIGRHGWQAKDIASRIALAKIQGGRIVELAARESQQVLGGRGYERGVTATEQISRDLRMSVVGGGSEEIIGDLAWREEHRAAMPMCSTFIHFDPVDSAVHQNAQRLLPTYTAFVTNELLLKLRDKLDAAARIIEELEAALHIVDADICVPAELCDAARGLVDGDNIARDDTFLGHGVDHLGSHVVNGFHVVGLDGELALLVGLEDSVVSASTPSPRMCECAATRLKPLRSLLSETVEIIGCATLAVRILLEMLQASPVRAARRRSVTRRAVDAALSPHPSPNFPKFGSNPFCLSLVCGLSWTVPSAQTILHCSQRSERMPTHSPPRGSRGRSSWETNYGNGASSYRPTRRSPSRGRDYESRHPSSSPRRKNSSLSRTRGRSQSKGPSRPPSPSSVPARVRHPNAKSQGAPQSVSAAMSLTTAIAPGSSTPAVIQANLTSLLDISNKIPDAARKWEATQRESTEADEDMSRLSSSTPSQVIVIKKAFQEESRKRFNEANTTYRELIRIQAELIALTAQSLKPQESIDEALERRISKCVEERFMAEKAKETALREREQESTRRLEARVAGIEHKVADLTKVAERVESQLTQSDKKVQEVVDKHIKPIREQLSNPSRKPSTTHSDGASLEVLQEKISQLVKTTSNLLSWRTQDTEALSKIVENDMDLQSIKKGIDSVKLELSDIRKSTKAGETTLASMAQEVNKHQDRIINQASRSETLETDILELQDTVAGLRTKLSDNAASQTQSVTVAPSDPPPTTADLDTLRRHVSHIGQMSLSAESFPSIFRAELDKFGLLGLKESAADSKSLEGVSTALERLKAQSEKFEQDFINFKSSLESQIATHFDRRGYSALQAQSHRHEGILQQRYSYIQGPVNASPSGQQILPSSPQIPQHAATCDRKFDSLAKKLASFEKIMLFLQERYDSVSTESLHESIVQTMTKQYPIDAWKKVTDHMQGHLANSSRTIHDKFLDMEKRLDDMKASVPTETTSQANVDIFNTALSNVTAELSSVKIMLETVQSTIKTEQATNSNPLDSRIETIQADIEVLREDSDNRLSRLEPRLLKELNFESRIHALETSKTGEVLSSMANGLSTCQSDVKQLLAQRDSVDAGLETRMADVESKIHDIPPQIKDVATRFENFSDKFQHKLHQNSESVNANILKISAGLPEGGFKALESRFVTLERLQGLESALHDAVAADSSNASWQDIHVDIRNGLFLRTDILWSHDVLLGIGSESIGRISSKSGQEWPLRLARNGSRRNVSKQNGTVPSAKNDASSSGRTEQPTLGKSASQKSTGPTKRKRPDVEEPSRPSTPIKSEGPKRPQGRSKKVKATHNASSSSTPAQGRREDSPEAPISPGQTHHAYLLIHTRHARYGRYFAGSSSMQQAIIDLRLNEHRRRASALTKHKVGHGKSRQKIVRREANVSATNRMPSPQEAGSALSVTIHHHNGSSCIFKSDIHSGHGHEDRVYFVSYDKNRRRQLLVVCLQSFPSSKRADSPSSVEIVGRHEQLEAQLRRDIHVRHVLALLELLLVVEVLADFFEHDAAVGRRLSVSFPAIRLGGYDVQPDRRDTHFIFSNVTRLFLCSAKPSRGDVLAVVGLGGDVCKSMRTGGVQHAADRGRTGGCAAEDVEFVAI</sequence>
<feature type="domain" description="Acyl-CoA dehydrogenase/oxidase N-terminal" evidence="9">
    <location>
        <begin position="46"/>
        <end position="166"/>
    </location>
</feature>
<evidence type="ECO:0000256" key="1">
    <source>
        <dbReference type="ARBA" id="ARBA00001974"/>
    </source>
</evidence>
<dbReference type="InterPro" id="IPR036250">
    <property type="entry name" value="AcylCo_DH-like_C"/>
</dbReference>
<feature type="compositionally biased region" description="Polar residues" evidence="6">
    <location>
        <begin position="1611"/>
        <end position="1646"/>
    </location>
</feature>
<feature type="domain" description="Acyl-CoA dehydrogenase/oxidase C-terminal" evidence="7">
    <location>
        <begin position="280"/>
        <end position="424"/>
    </location>
</feature>
<dbReference type="GO" id="GO:0033539">
    <property type="term" value="P:fatty acid beta-oxidation using acyl-CoA dehydrogenase"/>
    <property type="evidence" value="ECO:0007669"/>
    <property type="project" value="TreeGrafter"/>
</dbReference>
<dbReference type="Proteomes" id="UP000327013">
    <property type="component" value="Unassembled WGS sequence"/>
</dbReference>
<evidence type="ECO:0000313" key="10">
    <source>
        <dbReference type="EMBL" id="KAB8342748.1"/>
    </source>
</evidence>
<dbReference type="Gene3D" id="1.20.140.10">
    <property type="entry name" value="Butyryl-CoA Dehydrogenase, subunit A, domain 3"/>
    <property type="match status" value="1"/>
</dbReference>
<feature type="region of interest" description="Disordered" evidence="6">
    <location>
        <begin position="668"/>
        <end position="767"/>
    </location>
</feature>
<evidence type="ECO:0000259" key="8">
    <source>
        <dbReference type="Pfam" id="PF02770"/>
    </source>
</evidence>
<organism evidence="10 11">
    <name type="scientific">Carpinus fangiana</name>
    <dbReference type="NCBI Taxonomy" id="176857"/>
    <lineage>
        <taxon>Eukaryota</taxon>
        <taxon>Viridiplantae</taxon>
        <taxon>Streptophyta</taxon>
        <taxon>Embryophyta</taxon>
        <taxon>Tracheophyta</taxon>
        <taxon>Spermatophyta</taxon>
        <taxon>Magnoliopsida</taxon>
        <taxon>eudicotyledons</taxon>
        <taxon>Gunneridae</taxon>
        <taxon>Pentapetalae</taxon>
        <taxon>rosids</taxon>
        <taxon>fabids</taxon>
        <taxon>Fagales</taxon>
        <taxon>Betulaceae</taxon>
        <taxon>Carpinus</taxon>
    </lineage>
</organism>
<dbReference type="PANTHER" id="PTHR48083:SF28">
    <property type="entry name" value="ACYL-COA DEHYDROGENASE FAMILY PROTEIN (AFU_ORTHOLOGUE AFUA_6G10880)-RELATED"/>
    <property type="match status" value="1"/>
</dbReference>
<feature type="compositionally biased region" description="Polar residues" evidence="6">
    <location>
        <begin position="758"/>
        <end position="767"/>
    </location>
</feature>
<comment type="caution">
    <text evidence="10">The sequence shown here is derived from an EMBL/GenBank/DDBJ whole genome shotgun (WGS) entry which is preliminary data.</text>
</comment>
<keyword evidence="5" id="KW-0560">Oxidoreductase</keyword>
<evidence type="ECO:0000256" key="3">
    <source>
        <dbReference type="ARBA" id="ARBA00022630"/>
    </source>
</evidence>
<dbReference type="OrthoDB" id="1663335at2759"/>
<dbReference type="InterPro" id="IPR006091">
    <property type="entry name" value="Acyl-CoA_Oxase/DH_mid-dom"/>
</dbReference>
<dbReference type="Pfam" id="PF00441">
    <property type="entry name" value="Acyl-CoA_dh_1"/>
    <property type="match status" value="1"/>
</dbReference>
<feature type="compositionally biased region" description="Low complexity" evidence="6">
    <location>
        <begin position="678"/>
        <end position="687"/>
    </location>
</feature>
<evidence type="ECO:0000256" key="6">
    <source>
        <dbReference type="SAM" id="MobiDB-lite"/>
    </source>
</evidence>
<dbReference type="InterPro" id="IPR037069">
    <property type="entry name" value="AcylCoA_DH/ox_N_sf"/>
</dbReference>
<feature type="compositionally biased region" description="Polar residues" evidence="6">
    <location>
        <begin position="962"/>
        <end position="976"/>
    </location>
</feature>
<dbReference type="SUPFAM" id="SSF47203">
    <property type="entry name" value="Acyl-CoA dehydrogenase C-terminal domain-like"/>
    <property type="match status" value="1"/>
</dbReference>
<dbReference type="Pfam" id="PF02771">
    <property type="entry name" value="Acyl-CoA_dh_N"/>
    <property type="match status" value="1"/>
</dbReference>
<dbReference type="SUPFAM" id="SSF56645">
    <property type="entry name" value="Acyl-CoA dehydrogenase NM domain-like"/>
    <property type="match status" value="1"/>
</dbReference>
<evidence type="ECO:0000259" key="9">
    <source>
        <dbReference type="Pfam" id="PF02771"/>
    </source>
</evidence>
<keyword evidence="4" id="KW-0274">FAD</keyword>
<feature type="compositionally biased region" description="Basic residues" evidence="6">
    <location>
        <begin position="1672"/>
        <end position="1681"/>
    </location>
</feature>
<gene>
    <name evidence="10" type="ORF">FH972_022346</name>
</gene>
<dbReference type="Gene3D" id="1.10.540.10">
    <property type="entry name" value="Acyl-CoA dehydrogenase/oxidase, N-terminal domain"/>
    <property type="match status" value="1"/>
</dbReference>
<dbReference type="GO" id="GO:0003995">
    <property type="term" value="F:acyl-CoA dehydrogenase activity"/>
    <property type="evidence" value="ECO:0007669"/>
    <property type="project" value="TreeGrafter"/>
</dbReference>
<protein>
    <submittedName>
        <fullName evidence="10">Uncharacterized protein</fullName>
    </submittedName>
</protein>
<evidence type="ECO:0000313" key="11">
    <source>
        <dbReference type="Proteomes" id="UP000327013"/>
    </source>
</evidence>
<comment type="similarity">
    <text evidence="2">Belongs to the acyl-CoA dehydrogenase family.</text>
</comment>
<dbReference type="Pfam" id="PF02770">
    <property type="entry name" value="Acyl-CoA_dh_M"/>
    <property type="match status" value="1"/>
</dbReference>
<feature type="region of interest" description="Disordered" evidence="6">
    <location>
        <begin position="1600"/>
        <end position="1707"/>
    </location>
</feature>
<reference evidence="10 11" key="1">
    <citation type="submission" date="2019-06" db="EMBL/GenBank/DDBJ databases">
        <title>A chromosomal-level reference genome of Carpinus fangiana (Coryloideae, Betulaceae).</title>
        <authorList>
            <person name="Yang X."/>
            <person name="Wang Z."/>
            <person name="Zhang L."/>
            <person name="Hao G."/>
            <person name="Liu J."/>
            <person name="Yang Y."/>
        </authorList>
    </citation>
    <scope>NUCLEOTIDE SEQUENCE [LARGE SCALE GENOMIC DNA]</scope>
    <source>
        <strain evidence="10">Cfa_2016G</strain>
        <tissue evidence="10">Leaf</tissue>
    </source>
</reference>
<evidence type="ECO:0000256" key="5">
    <source>
        <dbReference type="ARBA" id="ARBA00023002"/>
    </source>
</evidence>
<proteinExistence type="inferred from homology"/>
<dbReference type="InterPro" id="IPR009100">
    <property type="entry name" value="AcylCoA_DH/oxidase_NM_dom_sf"/>
</dbReference>
<dbReference type="PANTHER" id="PTHR48083">
    <property type="entry name" value="MEDIUM-CHAIN SPECIFIC ACYL-COA DEHYDROGENASE, MITOCHONDRIAL-RELATED"/>
    <property type="match status" value="1"/>
</dbReference>